<accession>A0ABV7YVT0</accession>
<dbReference type="NCBIfam" id="NF001183">
    <property type="entry name" value="PRK00155.1-3"/>
    <property type="match status" value="1"/>
</dbReference>
<dbReference type="HAMAP" id="MF_00108">
    <property type="entry name" value="IspD"/>
    <property type="match status" value="1"/>
</dbReference>
<dbReference type="Gene3D" id="3.90.550.10">
    <property type="entry name" value="Spore Coat Polysaccharide Biosynthesis Protein SpsA, Chain A"/>
    <property type="match status" value="1"/>
</dbReference>
<dbReference type="SUPFAM" id="SSF53448">
    <property type="entry name" value="Nucleotide-diphospho-sugar transferases"/>
    <property type="match status" value="1"/>
</dbReference>
<keyword evidence="5" id="KW-1185">Reference proteome</keyword>
<dbReference type="Pfam" id="PF01128">
    <property type="entry name" value="IspD"/>
    <property type="match status" value="1"/>
</dbReference>
<keyword evidence="1 3" id="KW-0808">Transferase</keyword>
<feature type="site" description="Positions MEP for the nucleophilic attack" evidence="3">
    <location>
        <position position="151"/>
    </location>
</feature>
<evidence type="ECO:0000313" key="5">
    <source>
        <dbReference type="Proteomes" id="UP001595616"/>
    </source>
</evidence>
<comment type="catalytic activity">
    <reaction evidence="3">
        <text>2-C-methyl-D-erythritol 4-phosphate + CTP + H(+) = 4-CDP-2-C-methyl-D-erythritol + diphosphate</text>
        <dbReference type="Rhea" id="RHEA:13429"/>
        <dbReference type="ChEBI" id="CHEBI:15378"/>
        <dbReference type="ChEBI" id="CHEBI:33019"/>
        <dbReference type="ChEBI" id="CHEBI:37563"/>
        <dbReference type="ChEBI" id="CHEBI:57823"/>
        <dbReference type="ChEBI" id="CHEBI:58262"/>
        <dbReference type="EC" id="2.7.7.60"/>
    </reaction>
</comment>
<keyword evidence="2 3" id="KW-0548">Nucleotidyltransferase</keyword>
<feature type="site" description="Positions MEP for the nucleophilic attack" evidence="3">
    <location>
        <position position="205"/>
    </location>
</feature>
<comment type="caution">
    <text evidence="4">The sequence shown here is derived from an EMBL/GenBank/DDBJ whole genome shotgun (WGS) entry which is preliminary data.</text>
</comment>
<proteinExistence type="inferred from homology"/>
<reference evidence="5" key="1">
    <citation type="journal article" date="2019" name="Int. J. Syst. Evol. Microbiol.">
        <title>The Global Catalogue of Microorganisms (GCM) 10K type strain sequencing project: providing services to taxonomists for standard genome sequencing and annotation.</title>
        <authorList>
            <consortium name="The Broad Institute Genomics Platform"/>
            <consortium name="The Broad Institute Genome Sequencing Center for Infectious Disease"/>
            <person name="Wu L."/>
            <person name="Ma J."/>
        </authorList>
    </citation>
    <scope>NUCLEOTIDE SEQUENCE [LARGE SCALE GENOMIC DNA]</scope>
    <source>
        <strain evidence="5">CECT 7956</strain>
    </source>
</reference>
<keyword evidence="3" id="KW-0414">Isoprene biosynthesis</keyword>
<comment type="pathway">
    <text evidence="3">Isoprenoid biosynthesis; isopentenyl diphosphate biosynthesis via DXP pathway; isopentenyl diphosphate from 1-deoxy-D-xylulose 5-phosphate: step 2/6.</text>
</comment>
<dbReference type="InterPro" id="IPR034683">
    <property type="entry name" value="IspD/TarI"/>
</dbReference>
<evidence type="ECO:0000256" key="3">
    <source>
        <dbReference type="HAMAP-Rule" id="MF_00108"/>
    </source>
</evidence>
<gene>
    <name evidence="3" type="primary">ispD</name>
    <name evidence="4" type="ORF">ACFOOI_05940</name>
</gene>
<dbReference type="GO" id="GO:0050518">
    <property type="term" value="F:2-C-methyl-D-erythritol 4-phosphate cytidylyltransferase activity"/>
    <property type="evidence" value="ECO:0007669"/>
    <property type="project" value="UniProtKB-EC"/>
</dbReference>
<protein>
    <recommendedName>
        <fullName evidence="3">2-C-methyl-D-erythritol 4-phosphate cytidylyltransferase</fullName>
        <ecNumber evidence="3">2.7.7.60</ecNumber>
    </recommendedName>
    <alternativeName>
        <fullName evidence="3">4-diphosphocytidyl-2C-methyl-D-erythritol synthase</fullName>
    </alternativeName>
    <alternativeName>
        <fullName evidence="3">MEP cytidylyltransferase</fullName>
        <shortName evidence="3">MCT</shortName>
    </alternativeName>
</protein>
<comment type="similarity">
    <text evidence="3">Belongs to the IspD/TarI cytidylyltransferase family. IspD subfamily.</text>
</comment>
<feature type="site" description="Transition state stabilizer" evidence="3">
    <location>
        <position position="14"/>
    </location>
</feature>
<evidence type="ECO:0000313" key="4">
    <source>
        <dbReference type="EMBL" id="MFC3810186.1"/>
    </source>
</evidence>
<feature type="site" description="Transition state stabilizer" evidence="3">
    <location>
        <position position="21"/>
    </location>
</feature>
<dbReference type="Proteomes" id="UP001595616">
    <property type="component" value="Unassembled WGS sequence"/>
</dbReference>
<dbReference type="NCBIfam" id="NF001186">
    <property type="entry name" value="PRK00155.2-3"/>
    <property type="match status" value="1"/>
</dbReference>
<dbReference type="PANTHER" id="PTHR32125">
    <property type="entry name" value="2-C-METHYL-D-ERYTHRITOL 4-PHOSPHATE CYTIDYLYLTRANSFERASE, CHLOROPLASTIC"/>
    <property type="match status" value="1"/>
</dbReference>
<dbReference type="RefSeq" id="WP_379836094.1">
    <property type="nucleotide sequence ID" value="NZ_JBHRYQ010000001.1"/>
</dbReference>
<organism evidence="4 5">
    <name type="scientific">Lacihabitans lacunae</name>
    <dbReference type="NCBI Taxonomy" id="1028214"/>
    <lineage>
        <taxon>Bacteria</taxon>
        <taxon>Pseudomonadati</taxon>
        <taxon>Bacteroidota</taxon>
        <taxon>Cytophagia</taxon>
        <taxon>Cytophagales</taxon>
        <taxon>Leadbetterellaceae</taxon>
        <taxon>Lacihabitans</taxon>
    </lineage>
</organism>
<dbReference type="InterPro" id="IPR029044">
    <property type="entry name" value="Nucleotide-diphossugar_trans"/>
</dbReference>
<dbReference type="InterPro" id="IPR050088">
    <property type="entry name" value="IspD/TarI_cytidylyltransf_bact"/>
</dbReference>
<name>A0ABV7YVT0_9BACT</name>
<sequence length="221" mass="24610">MKYSIIVAGGSGSRMKSDMPKQFLSIAGKPIIIITLEKFLSVKDNTVILVLPKNLFDYWENLKSGFSKDIQNVQVVEGGKTRFQSVKNGLKAITADDGLVAVHDAVRPFVSVETIEKTFETALQLQSAVVYVDSKDSIRMLTTNGNEAVDRSKIKIIQTPQTFDLKLLKEAYLLEEKSTFTDDASVFEDFGKTIHLVEGDYSNIKITTPEDIALAEFLMTF</sequence>
<dbReference type="PANTHER" id="PTHR32125:SF4">
    <property type="entry name" value="2-C-METHYL-D-ERYTHRITOL 4-PHOSPHATE CYTIDYLYLTRANSFERASE, CHLOROPLASTIC"/>
    <property type="match status" value="1"/>
</dbReference>
<evidence type="ECO:0000256" key="2">
    <source>
        <dbReference type="ARBA" id="ARBA00022695"/>
    </source>
</evidence>
<dbReference type="CDD" id="cd02516">
    <property type="entry name" value="CDP-ME_synthetase"/>
    <property type="match status" value="1"/>
</dbReference>
<evidence type="ECO:0000256" key="1">
    <source>
        <dbReference type="ARBA" id="ARBA00022679"/>
    </source>
</evidence>
<dbReference type="InterPro" id="IPR001228">
    <property type="entry name" value="IspD"/>
</dbReference>
<dbReference type="EC" id="2.7.7.60" evidence="3"/>
<dbReference type="NCBIfam" id="TIGR00453">
    <property type="entry name" value="ispD"/>
    <property type="match status" value="1"/>
</dbReference>
<dbReference type="EMBL" id="JBHRYQ010000001">
    <property type="protein sequence ID" value="MFC3810186.1"/>
    <property type="molecule type" value="Genomic_DNA"/>
</dbReference>
<comment type="function">
    <text evidence="3">Catalyzes the formation of 4-diphosphocytidyl-2-C-methyl-D-erythritol from CTP and 2-C-methyl-D-erythritol 4-phosphate (MEP).</text>
</comment>